<dbReference type="InterPro" id="IPR036691">
    <property type="entry name" value="Endo/exonu/phosph_ase_sf"/>
</dbReference>
<evidence type="ECO:0000256" key="4">
    <source>
        <dbReference type="ARBA" id="ARBA00022723"/>
    </source>
</evidence>
<dbReference type="InterPro" id="IPR051547">
    <property type="entry name" value="TDP2-like"/>
</dbReference>
<dbReference type="GO" id="GO:0004527">
    <property type="term" value="F:exonuclease activity"/>
    <property type="evidence" value="ECO:0007669"/>
    <property type="project" value="UniProtKB-KW"/>
</dbReference>
<dbReference type="Gene3D" id="3.60.10.10">
    <property type="entry name" value="Endonuclease/exonuclease/phosphatase"/>
    <property type="match status" value="1"/>
</dbReference>
<evidence type="ECO:0000256" key="1">
    <source>
        <dbReference type="ARBA" id="ARBA00001936"/>
    </source>
</evidence>
<keyword evidence="5" id="KW-0227">DNA damage</keyword>
<reference evidence="11 12" key="1">
    <citation type="submission" date="2015-11" db="EMBL/GenBank/DDBJ databases">
        <authorList>
            <person name="Zhang Y."/>
            <person name="Guo Z."/>
        </authorList>
    </citation>
    <scope>NUCLEOTIDE SEQUENCE [LARGE SCALE GENOMIC DNA]</scope>
    <source>
        <strain evidence="11 12">KCTC 12086</strain>
    </source>
</reference>
<comment type="cofactor">
    <cofactor evidence="1">
        <name>Mn(2+)</name>
        <dbReference type="ChEBI" id="CHEBI:29035"/>
    </cofactor>
</comment>
<dbReference type="KEGG" id="pphe:PP2015_1169"/>
<dbReference type="PATRIC" id="fig|161398.10.peg.1190"/>
<evidence type="ECO:0000256" key="3">
    <source>
        <dbReference type="ARBA" id="ARBA00022722"/>
    </source>
</evidence>
<sequence length="308" mass="34737">MNKFFKLSLLTCCATIALSACSTVTNPEDSLVVATWNIEHLAEEYGQGCKARNKADYEKLKEYANNLKADVVALQEVESAKAVARIFPEDEWQIIISDRPDSQTYTCRESSLTSTQQKVAFAVRNSIKIDSVEQLKAIAVPRPGLRQGIKLTVQHADEKLHIVNLHLKSGCFVDDYLDSDRESCSVLSQQVNVLDDYLESQPLNQENWIVLGDFNHRLANPNNRFRKDLFHSPGLFADTSLPNKQLQNLTDGKTGCHPKYPAPIDHIFISSALSTQYNSESIKFHYFDNMNIDDMLSDHCALSARFSF</sequence>
<evidence type="ECO:0000313" key="11">
    <source>
        <dbReference type="EMBL" id="ALO41685.1"/>
    </source>
</evidence>
<keyword evidence="11" id="KW-0255">Endonuclease</keyword>
<dbReference type="PANTHER" id="PTHR15822:SF4">
    <property type="entry name" value="TYROSYL-DNA PHOSPHODIESTERASE 2"/>
    <property type="match status" value="1"/>
</dbReference>
<evidence type="ECO:0000259" key="10">
    <source>
        <dbReference type="Pfam" id="PF03372"/>
    </source>
</evidence>
<dbReference type="GO" id="GO:0046872">
    <property type="term" value="F:metal ion binding"/>
    <property type="evidence" value="ECO:0007669"/>
    <property type="project" value="UniProtKB-KW"/>
</dbReference>
<proteinExistence type="predicted"/>
<dbReference type="PANTHER" id="PTHR15822">
    <property type="entry name" value="TRAF AND TNF RECEPTOR-ASSOCIATED PROTEIN"/>
    <property type="match status" value="1"/>
</dbReference>
<feature type="domain" description="Endonuclease/exonuclease/phosphatase" evidence="10">
    <location>
        <begin position="34"/>
        <end position="299"/>
    </location>
</feature>
<dbReference type="GO" id="GO:0004519">
    <property type="term" value="F:endonuclease activity"/>
    <property type="evidence" value="ECO:0007669"/>
    <property type="project" value="UniProtKB-KW"/>
</dbReference>
<dbReference type="AlphaFoldDB" id="A0A0S2K0V4"/>
<keyword evidence="11" id="KW-0269">Exonuclease</keyword>
<dbReference type="Proteomes" id="UP000061457">
    <property type="component" value="Chromosome I"/>
</dbReference>
<dbReference type="STRING" id="161398.PP2015_1169"/>
<keyword evidence="6" id="KW-0378">Hydrolase</keyword>
<keyword evidence="8" id="KW-0234">DNA repair</keyword>
<keyword evidence="3" id="KW-0540">Nuclease</keyword>
<keyword evidence="7" id="KW-0460">Magnesium</keyword>
<dbReference type="EMBL" id="CP013187">
    <property type="protein sequence ID" value="ALO41685.1"/>
    <property type="molecule type" value="Genomic_DNA"/>
</dbReference>
<evidence type="ECO:0000256" key="7">
    <source>
        <dbReference type="ARBA" id="ARBA00022842"/>
    </source>
</evidence>
<dbReference type="SUPFAM" id="SSF56219">
    <property type="entry name" value="DNase I-like"/>
    <property type="match status" value="1"/>
</dbReference>
<gene>
    <name evidence="11" type="ORF">PP2015_1169</name>
</gene>
<organism evidence="11 12">
    <name type="scientific">Pseudoalteromonas phenolica</name>
    <dbReference type="NCBI Taxonomy" id="161398"/>
    <lineage>
        <taxon>Bacteria</taxon>
        <taxon>Pseudomonadati</taxon>
        <taxon>Pseudomonadota</taxon>
        <taxon>Gammaproteobacteria</taxon>
        <taxon>Alteromonadales</taxon>
        <taxon>Pseudoalteromonadaceae</taxon>
        <taxon>Pseudoalteromonas</taxon>
    </lineage>
</organism>
<evidence type="ECO:0000256" key="5">
    <source>
        <dbReference type="ARBA" id="ARBA00022763"/>
    </source>
</evidence>
<protein>
    <submittedName>
        <fullName evidence="11">Endonuclease/exonuclease/phosphatase</fullName>
    </submittedName>
</protein>
<evidence type="ECO:0000256" key="8">
    <source>
        <dbReference type="ARBA" id="ARBA00023204"/>
    </source>
</evidence>
<keyword evidence="12" id="KW-1185">Reference proteome</keyword>
<name>A0A0S2K0V4_9GAMM</name>
<keyword evidence="9" id="KW-0732">Signal</keyword>
<evidence type="ECO:0000256" key="9">
    <source>
        <dbReference type="SAM" id="SignalP"/>
    </source>
</evidence>
<evidence type="ECO:0000256" key="6">
    <source>
        <dbReference type="ARBA" id="ARBA00022801"/>
    </source>
</evidence>
<evidence type="ECO:0000313" key="12">
    <source>
        <dbReference type="Proteomes" id="UP000061457"/>
    </source>
</evidence>
<comment type="cofactor">
    <cofactor evidence="2">
        <name>Mg(2+)</name>
        <dbReference type="ChEBI" id="CHEBI:18420"/>
    </cofactor>
</comment>
<dbReference type="PROSITE" id="PS51257">
    <property type="entry name" value="PROKAR_LIPOPROTEIN"/>
    <property type="match status" value="1"/>
</dbReference>
<feature type="signal peptide" evidence="9">
    <location>
        <begin position="1"/>
        <end position="22"/>
    </location>
</feature>
<dbReference type="Pfam" id="PF03372">
    <property type="entry name" value="Exo_endo_phos"/>
    <property type="match status" value="1"/>
</dbReference>
<evidence type="ECO:0000256" key="2">
    <source>
        <dbReference type="ARBA" id="ARBA00001946"/>
    </source>
</evidence>
<dbReference type="GO" id="GO:0006281">
    <property type="term" value="P:DNA repair"/>
    <property type="evidence" value="ECO:0007669"/>
    <property type="project" value="UniProtKB-KW"/>
</dbReference>
<dbReference type="RefSeq" id="WP_058029402.1">
    <property type="nucleotide sequence ID" value="NZ_CP013187.1"/>
</dbReference>
<keyword evidence="4" id="KW-0479">Metal-binding</keyword>
<accession>A0A0S2K0V4</accession>
<dbReference type="InterPro" id="IPR005135">
    <property type="entry name" value="Endo/exonuclease/phosphatase"/>
</dbReference>
<feature type="chain" id="PRO_5006601004" evidence="9">
    <location>
        <begin position="23"/>
        <end position="308"/>
    </location>
</feature>
<dbReference type="OrthoDB" id="395856at2"/>